<dbReference type="GO" id="GO:0005886">
    <property type="term" value="C:plasma membrane"/>
    <property type="evidence" value="ECO:0007669"/>
    <property type="project" value="TreeGrafter"/>
</dbReference>
<proteinExistence type="predicted"/>
<protein>
    <submittedName>
        <fullName evidence="2">AsmA family protein</fullName>
    </submittedName>
</protein>
<dbReference type="Pfam" id="PF05170">
    <property type="entry name" value="AsmA"/>
    <property type="match status" value="1"/>
</dbReference>
<name>A0A2U2B5J6_9BACT</name>
<dbReference type="GO" id="GO:0090313">
    <property type="term" value="P:regulation of protein targeting to membrane"/>
    <property type="evidence" value="ECO:0007669"/>
    <property type="project" value="TreeGrafter"/>
</dbReference>
<evidence type="ECO:0000313" key="2">
    <source>
        <dbReference type="EMBL" id="PWD98337.1"/>
    </source>
</evidence>
<dbReference type="InterPro" id="IPR052894">
    <property type="entry name" value="AsmA-related"/>
</dbReference>
<dbReference type="AlphaFoldDB" id="A0A2U2B5J6"/>
<reference evidence="2 3" key="1">
    <citation type="submission" date="2018-05" db="EMBL/GenBank/DDBJ databases">
        <title>Marinilabilia rubrum sp. nov., isolated from saltern sediment.</title>
        <authorList>
            <person name="Zhang R."/>
        </authorList>
    </citation>
    <scope>NUCLEOTIDE SEQUENCE [LARGE SCALE GENOMIC DNA]</scope>
    <source>
        <strain evidence="2 3">WTE16</strain>
    </source>
</reference>
<dbReference type="RefSeq" id="WP_109265548.1">
    <property type="nucleotide sequence ID" value="NZ_QEWP01000016.1"/>
</dbReference>
<dbReference type="PANTHER" id="PTHR30441:SF8">
    <property type="entry name" value="DUF748 DOMAIN-CONTAINING PROTEIN"/>
    <property type="match status" value="1"/>
</dbReference>
<dbReference type="Proteomes" id="UP000244956">
    <property type="component" value="Unassembled WGS sequence"/>
</dbReference>
<dbReference type="OrthoDB" id="596403at2"/>
<dbReference type="PANTHER" id="PTHR30441">
    <property type="entry name" value="DUF748 DOMAIN-CONTAINING PROTEIN"/>
    <property type="match status" value="1"/>
</dbReference>
<dbReference type="EMBL" id="QEWP01000016">
    <property type="protein sequence ID" value="PWD98337.1"/>
    <property type="molecule type" value="Genomic_DNA"/>
</dbReference>
<dbReference type="InterPro" id="IPR007844">
    <property type="entry name" value="AsmA"/>
</dbReference>
<evidence type="ECO:0000259" key="1">
    <source>
        <dbReference type="Pfam" id="PF05170"/>
    </source>
</evidence>
<evidence type="ECO:0000313" key="3">
    <source>
        <dbReference type="Proteomes" id="UP000244956"/>
    </source>
</evidence>
<keyword evidence="3" id="KW-1185">Reference proteome</keyword>
<feature type="domain" description="AsmA" evidence="1">
    <location>
        <begin position="7"/>
        <end position="184"/>
    </location>
</feature>
<sequence length="839" mass="92362">MKRFFQIVLGLTALILLLLLVVPSLFKGRIEKKVTEVINENVNATVSFDEFNLSMFRYFPNLSMGLNGLTVVNKAPFEGDTLMHIGNFAASVDLWSAIGGDGIQINSVLLDEPEVWLKVNKDSVANWDIVPESEDEELEEETASAASDFSVQLELFEIRDAKVGFSDQTMAFSTTVDDLDVEMEGDLSQKATNIDVKSSIERLNLSMEGVRYLKDAFVSLDAIIGADLENMIFSFRENEFRLNDLALGFDGTLGMLEEGYELDLSLAAKETSFKTLLSMVPETYLQDFEDLTTEGTLGLEATAKGTYIDTDHLPAFNLLLDVKDGLIQYPDLPKSIRDIQITANVENPGGSMDSTVTDINKFHFQLGENPFDASLWVGTPVSNATYKGQINGVIDLASLQEAVPMDSISMKGVITANMTIDGDYEMVEKELYDEIEANGDVTIRDFLFSTFDMPAGFAISEADLQITPRFMALETFNSSFGSSDFSLSGRVENYLSYVMKDGTLEGRLNHKSKLIDTNELMRLAGDEDSAKVETDTTDMELVIVPKNLQFSLNSEIDRLVYDKLVMTNMSGGITIKDGRVILDGLRSDMLDGGMVISGEYNTADTLRPYVDFNMALNTIDVHKAANSFSMIDSMMPIARKAVGTVTTKLDFTSMIANDMSPILSSVNGGGLLNSQGVEISGAKVQSAMASMLNNDKYKKARAEDLSINFTLKNGNVIIDPFTAGIYGKQLTISGTQGLDQSLDYIIKMPVSKNELGNVAGLLGTALPSSTKDIMVDILVQGTVQDPKLKFRLDEDFKNQAAEELEKKAKEAVDEIMKDPEVKKKVDEVKNKLKDFLDLD</sequence>
<comment type="caution">
    <text evidence="2">The sequence shown here is derived from an EMBL/GenBank/DDBJ whole genome shotgun (WGS) entry which is preliminary data.</text>
</comment>
<accession>A0A2U2B5J6</accession>
<organism evidence="2 3">
    <name type="scientific">Marinilabilia rubra</name>
    <dbReference type="NCBI Taxonomy" id="2162893"/>
    <lineage>
        <taxon>Bacteria</taxon>
        <taxon>Pseudomonadati</taxon>
        <taxon>Bacteroidota</taxon>
        <taxon>Bacteroidia</taxon>
        <taxon>Marinilabiliales</taxon>
        <taxon>Marinilabiliaceae</taxon>
        <taxon>Marinilabilia</taxon>
    </lineage>
</organism>
<gene>
    <name evidence="2" type="ORF">DDZ16_16305</name>
</gene>